<dbReference type="GO" id="GO:0001530">
    <property type="term" value="F:lipopolysaccharide binding"/>
    <property type="evidence" value="ECO:0007669"/>
    <property type="project" value="InterPro"/>
</dbReference>
<keyword evidence="1" id="KW-0813">Transport</keyword>
<reference evidence="7 8" key="1">
    <citation type="journal article" date="2017" name="Int. J. Syst. Evol. Microbiol.">
        <title>Oleiagrimonas citrea sp. nov., a marine bacterium isolated from tidal flat sediment and emended description of the genus Oleiagrimonas Fang et al. 2015 and Oleiagrimonas soli.</title>
        <authorList>
            <person name="Yang S.H."/>
            <person name="Seo H.S."/>
            <person name="Seong C.N."/>
            <person name="Kwon K.K."/>
        </authorList>
    </citation>
    <scope>NUCLEOTIDE SEQUENCE [LARGE SCALE GENOMIC DNA]</scope>
    <source>
        <strain evidence="7 8">MEBiC09124</strain>
    </source>
</reference>
<comment type="caution">
    <text evidence="7">The sequence shown here is derived from an EMBL/GenBank/DDBJ whole genome shotgun (WGS) entry which is preliminary data.</text>
</comment>
<dbReference type="Gene3D" id="2.60.450.10">
    <property type="entry name" value="Lipopolysaccharide (LPS) transport protein A like domain"/>
    <property type="match status" value="1"/>
</dbReference>
<dbReference type="PANTHER" id="PTHR36504:SF1">
    <property type="entry name" value="LIPOPOLYSACCHARIDE EXPORT SYSTEM PROTEIN LPTA"/>
    <property type="match status" value="1"/>
</dbReference>
<feature type="compositionally biased region" description="Low complexity" evidence="4">
    <location>
        <begin position="188"/>
        <end position="217"/>
    </location>
</feature>
<feature type="region of interest" description="Disordered" evidence="4">
    <location>
        <begin position="173"/>
        <end position="217"/>
    </location>
</feature>
<keyword evidence="8" id="KW-1185">Reference proteome</keyword>
<feature type="chain" id="PRO_5032383867" evidence="5">
    <location>
        <begin position="36"/>
        <end position="217"/>
    </location>
</feature>
<evidence type="ECO:0000256" key="1">
    <source>
        <dbReference type="ARBA" id="ARBA00022448"/>
    </source>
</evidence>
<dbReference type="NCBIfam" id="TIGR03002">
    <property type="entry name" value="outer_YhbN_LptA"/>
    <property type="match status" value="1"/>
</dbReference>
<evidence type="ECO:0000313" key="8">
    <source>
        <dbReference type="Proteomes" id="UP000541636"/>
    </source>
</evidence>
<dbReference type="GO" id="GO:0009279">
    <property type="term" value="C:cell outer membrane"/>
    <property type="evidence" value="ECO:0007669"/>
    <property type="project" value="TreeGrafter"/>
</dbReference>
<evidence type="ECO:0000256" key="3">
    <source>
        <dbReference type="ARBA" id="ARBA00022764"/>
    </source>
</evidence>
<keyword evidence="2 5" id="KW-0732">Signal</keyword>
<evidence type="ECO:0000256" key="4">
    <source>
        <dbReference type="SAM" id="MobiDB-lite"/>
    </source>
</evidence>
<protein>
    <submittedName>
        <fullName evidence="7">Lipopolysaccharide transport periplasmic protein LptA</fullName>
    </submittedName>
</protein>
<dbReference type="PANTHER" id="PTHR36504">
    <property type="entry name" value="LIPOPOLYSACCHARIDE EXPORT SYSTEM PROTEIN LPTA"/>
    <property type="match status" value="1"/>
</dbReference>
<dbReference type="Proteomes" id="UP000541636">
    <property type="component" value="Unassembled WGS sequence"/>
</dbReference>
<dbReference type="InterPro" id="IPR005653">
    <property type="entry name" value="OstA-like_N"/>
</dbReference>
<dbReference type="InterPro" id="IPR014340">
    <property type="entry name" value="LptA"/>
</dbReference>
<organism evidence="7 8">
    <name type="scientific">Oleiagrimonas citrea</name>
    <dbReference type="NCBI Taxonomy" id="1665687"/>
    <lineage>
        <taxon>Bacteria</taxon>
        <taxon>Pseudomonadati</taxon>
        <taxon>Pseudomonadota</taxon>
        <taxon>Gammaproteobacteria</taxon>
        <taxon>Lysobacterales</taxon>
        <taxon>Rhodanobacteraceae</taxon>
        <taxon>Oleiagrimonas</taxon>
    </lineage>
</organism>
<name>A0A846ZQ40_9GAMM</name>
<dbReference type="AlphaFoldDB" id="A0A846ZQ40"/>
<keyword evidence="3" id="KW-0574">Periplasm</keyword>
<feature type="domain" description="Organic solvent tolerance-like N-terminal" evidence="6">
    <location>
        <begin position="46"/>
        <end position="156"/>
    </location>
</feature>
<sequence>MAPSSPAPRSADVRRVWRPALLALLGVLLCATANAKQSDRSKPVNVDAKSADATAQPNGVSHIKGDVVITQGTLKATGNLATIHFDGQSQVKRVVLTGHAHIQQLDDHDNLMTGNADSIDYNVPGGVAILTGSAHVKQAGRGSASGDRLVYDTKTSTMTAHSDGDNRVHLVFQAKQKPAKSAPPKPSAPATSASAATPPAASSTPAPAAAASAAAGN</sequence>
<dbReference type="InterPro" id="IPR052037">
    <property type="entry name" value="LPS_export_LptA"/>
</dbReference>
<gene>
    <name evidence="7" type="primary">lptA</name>
    <name evidence="7" type="ORF">HF690_12035</name>
</gene>
<proteinExistence type="predicted"/>
<feature type="signal peptide" evidence="5">
    <location>
        <begin position="1"/>
        <end position="35"/>
    </location>
</feature>
<evidence type="ECO:0000256" key="2">
    <source>
        <dbReference type="ARBA" id="ARBA00022729"/>
    </source>
</evidence>
<dbReference type="EMBL" id="JAAZQD010000004">
    <property type="protein sequence ID" value="NKZ39680.1"/>
    <property type="molecule type" value="Genomic_DNA"/>
</dbReference>
<evidence type="ECO:0000259" key="6">
    <source>
        <dbReference type="Pfam" id="PF03968"/>
    </source>
</evidence>
<dbReference type="Pfam" id="PF03968">
    <property type="entry name" value="LptD_N"/>
    <property type="match status" value="1"/>
</dbReference>
<dbReference type="GO" id="GO:0017089">
    <property type="term" value="F:glycolipid transfer activity"/>
    <property type="evidence" value="ECO:0007669"/>
    <property type="project" value="TreeGrafter"/>
</dbReference>
<accession>A0A846ZQ40</accession>
<dbReference type="GO" id="GO:0015920">
    <property type="term" value="P:lipopolysaccharide transport"/>
    <property type="evidence" value="ECO:0007669"/>
    <property type="project" value="InterPro"/>
</dbReference>
<evidence type="ECO:0000313" key="7">
    <source>
        <dbReference type="EMBL" id="NKZ39680.1"/>
    </source>
</evidence>
<dbReference type="GO" id="GO:0030288">
    <property type="term" value="C:outer membrane-bounded periplasmic space"/>
    <property type="evidence" value="ECO:0007669"/>
    <property type="project" value="TreeGrafter"/>
</dbReference>
<evidence type="ECO:0000256" key="5">
    <source>
        <dbReference type="SAM" id="SignalP"/>
    </source>
</evidence>